<dbReference type="RefSeq" id="WP_019746070.1">
    <property type="nucleotide sequence ID" value="NZ_CP070870.1"/>
</dbReference>
<comment type="caution">
    <text evidence="2">The sequence shown here is derived from an EMBL/GenBank/DDBJ whole genome shotgun (WGS) entry which is preliminary data.</text>
</comment>
<dbReference type="CDD" id="cd01008">
    <property type="entry name" value="PBP2_NrtA_SsuA_CpmA_like"/>
    <property type="match status" value="1"/>
</dbReference>
<protein>
    <submittedName>
        <fullName evidence="2">NrtA/SsuA/CpmA family ABC transporter substrate-binding protein</fullName>
    </submittedName>
</protein>
<dbReference type="PANTHER" id="PTHR30024:SF42">
    <property type="entry name" value="ALIPHATIC SULFONATES-BINDING PROTEIN-RELATED"/>
    <property type="match status" value="1"/>
</dbReference>
<accession>A0A1F2Q3Z0</accession>
<dbReference type="SMART" id="SM00062">
    <property type="entry name" value="PBPb"/>
    <property type="match status" value="1"/>
</dbReference>
<dbReference type="InterPro" id="IPR015168">
    <property type="entry name" value="SsuA/THI5"/>
</dbReference>
<dbReference type="InterPro" id="IPR001638">
    <property type="entry name" value="Solute-binding_3/MltF_N"/>
</dbReference>
<organism evidence="2 3">
    <name type="scientific">Rhodococcus erythropolis</name>
    <name type="common">Arthrobacter picolinophilus</name>
    <dbReference type="NCBI Taxonomy" id="1833"/>
    <lineage>
        <taxon>Bacteria</taxon>
        <taxon>Bacillati</taxon>
        <taxon>Actinomycetota</taxon>
        <taxon>Actinomycetes</taxon>
        <taxon>Mycobacteriales</taxon>
        <taxon>Nocardiaceae</taxon>
        <taxon>Rhodococcus</taxon>
        <taxon>Rhodococcus erythropolis group</taxon>
    </lineage>
</organism>
<evidence type="ECO:0000313" key="2">
    <source>
        <dbReference type="EMBL" id="MBH5146894.1"/>
    </source>
</evidence>
<dbReference type="PANTHER" id="PTHR30024">
    <property type="entry name" value="ALIPHATIC SULFONATES-BINDING PROTEIN-RELATED"/>
    <property type="match status" value="1"/>
</dbReference>
<dbReference type="GeneID" id="57484260"/>
<dbReference type="Pfam" id="PF09084">
    <property type="entry name" value="NMT1"/>
    <property type="match status" value="1"/>
</dbReference>
<dbReference type="AlphaFoldDB" id="A0A1F2Q3Z0"/>
<name>A0A1F2Q3Z0_RHOER</name>
<keyword evidence="3" id="KW-1185">Reference proteome</keyword>
<gene>
    <name evidence="2" type="ORF">I3517_30260</name>
</gene>
<dbReference type="PROSITE" id="PS51257">
    <property type="entry name" value="PROKAR_LIPOPROTEIN"/>
    <property type="match status" value="1"/>
</dbReference>
<dbReference type="Gene3D" id="3.40.190.10">
    <property type="entry name" value="Periplasmic binding protein-like II"/>
    <property type="match status" value="2"/>
</dbReference>
<dbReference type="EMBL" id="JAECSB010000096">
    <property type="protein sequence ID" value="MBH5146894.1"/>
    <property type="molecule type" value="Genomic_DNA"/>
</dbReference>
<reference evidence="2 3" key="1">
    <citation type="submission" date="2020-12" db="EMBL/GenBank/DDBJ databases">
        <title>Draft genome sequence of furan degrading bacterial strain FUR100.</title>
        <authorList>
            <person name="Woiski C."/>
        </authorList>
    </citation>
    <scope>NUCLEOTIDE SEQUENCE [LARGE SCALE GENOMIC DNA]</scope>
    <source>
        <strain evidence="2 3">FUR100</strain>
    </source>
</reference>
<comment type="similarity">
    <text evidence="1">Belongs to the bacterial solute-binding protein SsuA/TauA family.</text>
</comment>
<proteinExistence type="inferred from homology"/>
<sequence>MSRFRRLPRAAAALAMIPLAGLAVACGSSDSDSAAGNSSADFTLKVFDPGNSGAIAVGKRDGTYDEALAPLGAKIEWVKTTPGFSSNLKLFNSGELDIQTGAYSPVVGALSKDVGVRIFATSDPYNKDQAGIIATPESGIKTVADLAGKRIAVNPAGKGEYITLKALTQAGVPIDSVERVPLQQADAASAFSTGQVDAWASFLIPYQEAKAKGAVEIATEASIDSVDSTIIAGRTAVLEAHPEVVQKFLEVTQELTAKQQADPAAFENVFEQTGPRALSGQRLDDAITLGGQITNFRYPTAADATDLESISTLFAENKVIQQPLKGSDVIFDLQGAVAGSAAAAPTTEGK</sequence>
<evidence type="ECO:0000313" key="3">
    <source>
        <dbReference type="Proteomes" id="UP000627573"/>
    </source>
</evidence>
<dbReference type="Proteomes" id="UP000627573">
    <property type="component" value="Unassembled WGS sequence"/>
</dbReference>
<dbReference type="SUPFAM" id="SSF53850">
    <property type="entry name" value="Periplasmic binding protein-like II"/>
    <property type="match status" value="1"/>
</dbReference>
<evidence type="ECO:0000256" key="1">
    <source>
        <dbReference type="ARBA" id="ARBA00010742"/>
    </source>
</evidence>